<dbReference type="Proteomes" id="UP001281410">
    <property type="component" value="Unassembled WGS sequence"/>
</dbReference>
<feature type="compositionally biased region" description="Basic and acidic residues" evidence="1">
    <location>
        <begin position="69"/>
        <end position="80"/>
    </location>
</feature>
<organism evidence="2 3">
    <name type="scientific">Dipteronia sinensis</name>
    <dbReference type="NCBI Taxonomy" id="43782"/>
    <lineage>
        <taxon>Eukaryota</taxon>
        <taxon>Viridiplantae</taxon>
        <taxon>Streptophyta</taxon>
        <taxon>Embryophyta</taxon>
        <taxon>Tracheophyta</taxon>
        <taxon>Spermatophyta</taxon>
        <taxon>Magnoliopsida</taxon>
        <taxon>eudicotyledons</taxon>
        <taxon>Gunneridae</taxon>
        <taxon>Pentapetalae</taxon>
        <taxon>rosids</taxon>
        <taxon>malvids</taxon>
        <taxon>Sapindales</taxon>
        <taxon>Sapindaceae</taxon>
        <taxon>Hippocastanoideae</taxon>
        <taxon>Acereae</taxon>
        <taxon>Dipteronia</taxon>
    </lineage>
</organism>
<evidence type="ECO:0000313" key="2">
    <source>
        <dbReference type="EMBL" id="KAK3189053.1"/>
    </source>
</evidence>
<evidence type="ECO:0000256" key="1">
    <source>
        <dbReference type="SAM" id="MobiDB-lite"/>
    </source>
</evidence>
<dbReference type="AlphaFoldDB" id="A0AAE0DUF3"/>
<accession>A0AAE0DUF3</accession>
<comment type="caution">
    <text evidence="2">The sequence shown here is derived from an EMBL/GenBank/DDBJ whole genome shotgun (WGS) entry which is preliminary data.</text>
</comment>
<sequence>MAGDATAMKGERRSGDAAADGAVEPQMEGERWAHGNLDAPPLLNNRDLVPPMKPQSLKPPHMANPQTCDCDKMLEESPLL</sequence>
<keyword evidence="3" id="KW-1185">Reference proteome</keyword>
<proteinExistence type="predicted"/>
<protein>
    <submittedName>
        <fullName evidence="2">Uncharacterized protein</fullName>
    </submittedName>
</protein>
<feature type="region of interest" description="Disordered" evidence="1">
    <location>
        <begin position="1"/>
        <end position="80"/>
    </location>
</feature>
<gene>
    <name evidence="2" type="ORF">Dsin_028614</name>
</gene>
<name>A0AAE0DUF3_9ROSI</name>
<dbReference type="EMBL" id="JANJYJ010000009">
    <property type="protein sequence ID" value="KAK3189053.1"/>
    <property type="molecule type" value="Genomic_DNA"/>
</dbReference>
<reference evidence="2" key="1">
    <citation type="journal article" date="2023" name="Plant J.">
        <title>Genome sequences and population genomics provide insights into the demographic history, inbreeding, and mutation load of two 'living fossil' tree species of Dipteronia.</title>
        <authorList>
            <person name="Feng Y."/>
            <person name="Comes H.P."/>
            <person name="Chen J."/>
            <person name="Zhu S."/>
            <person name="Lu R."/>
            <person name="Zhang X."/>
            <person name="Li P."/>
            <person name="Qiu J."/>
            <person name="Olsen K.M."/>
            <person name="Qiu Y."/>
        </authorList>
    </citation>
    <scope>NUCLEOTIDE SEQUENCE</scope>
    <source>
        <strain evidence="2">NBL</strain>
    </source>
</reference>
<evidence type="ECO:0000313" key="3">
    <source>
        <dbReference type="Proteomes" id="UP001281410"/>
    </source>
</evidence>